<dbReference type="RefSeq" id="WP_197231702.1">
    <property type="nucleotide sequence ID" value="NZ_SJPV01000014.1"/>
</dbReference>
<evidence type="ECO:0000259" key="7">
    <source>
        <dbReference type="PROSITE" id="PS51704"/>
    </source>
</evidence>
<dbReference type="GO" id="GO:0006629">
    <property type="term" value="P:lipid metabolic process"/>
    <property type="evidence" value="ECO:0007669"/>
    <property type="project" value="InterPro"/>
</dbReference>
<feature type="chain" id="PRO_5022734353" evidence="6">
    <location>
        <begin position="21"/>
        <end position="756"/>
    </location>
</feature>
<dbReference type="Pfam" id="PF00884">
    <property type="entry name" value="Sulfatase"/>
    <property type="match status" value="1"/>
</dbReference>
<feature type="signal peptide" evidence="6">
    <location>
        <begin position="1"/>
        <end position="20"/>
    </location>
</feature>
<feature type="compositionally biased region" description="Polar residues" evidence="5">
    <location>
        <begin position="456"/>
        <end position="465"/>
    </location>
</feature>
<dbReference type="InterPro" id="IPR024607">
    <property type="entry name" value="Sulfatase_CS"/>
</dbReference>
<dbReference type="GO" id="GO:0008081">
    <property type="term" value="F:phosphoric diester hydrolase activity"/>
    <property type="evidence" value="ECO:0007669"/>
    <property type="project" value="InterPro"/>
</dbReference>
<feature type="region of interest" description="Disordered" evidence="5">
    <location>
        <begin position="443"/>
        <end position="468"/>
    </location>
</feature>
<keyword evidence="4" id="KW-0106">Calcium</keyword>
<evidence type="ECO:0000313" key="8">
    <source>
        <dbReference type="EMBL" id="TWU31987.1"/>
    </source>
</evidence>
<keyword evidence="3 8" id="KW-0378">Hydrolase</keyword>
<dbReference type="PROSITE" id="PS51704">
    <property type="entry name" value="GP_PDE"/>
    <property type="match status" value="1"/>
</dbReference>
<organism evidence="8 9">
    <name type="scientific">Novipirellula artificiosorum</name>
    <dbReference type="NCBI Taxonomy" id="2528016"/>
    <lineage>
        <taxon>Bacteria</taxon>
        <taxon>Pseudomonadati</taxon>
        <taxon>Planctomycetota</taxon>
        <taxon>Planctomycetia</taxon>
        <taxon>Pirellulales</taxon>
        <taxon>Pirellulaceae</taxon>
        <taxon>Novipirellula</taxon>
    </lineage>
</organism>
<dbReference type="PANTHER" id="PTHR42693:SF33">
    <property type="entry name" value="ARYLSULFATASE"/>
    <property type="match status" value="1"/>
</dbReference>
<keyword evidence="2" id="KW-0479">Metal-binding</keyword>
<dbReference type="SUPFAM" id="SSF51695">
    <property type="entry name" value="PLC-like phosphodiesterases"/>
    <property type="match status" value="1"/>
</dbReference>
<dbReference type="EMBL" id="SJPV01000014">
    <property type="protein sequence ID" value="TWU31987.1"/>
    <property type="molecule type" value="Genomic_DNA"/>
</dbReference>
<evidence type="ECO:0000256" key="1">
    <source>
        <dbReference type="ARBA" id="ARBA00008779"/>
    </source>
</evidence>
<dbReference type="Proteomes" id="UP000319143">
    <property type="component" value="Unassembled WGS sequence"/>
</dbReference>
<dbReference type="InterPro" id="IPR030395">
    <property type="entry name" value="GP_PDE_dom"/>
</dbReference>
<dbReference type="EC" id="3.1.6.1" evidence="8"/>
<keyword evidence="9" id="KW-1185">Reference proteome</keyword>
<keyword evidence="6" id="KW-0732">Signal</keyword>
<evidence type="ECO:0000256" key="4">
    <source>
        <dbReference type="ARBA" id="ARBA00022837"/>
    </source>
</evidence>
<evidence type="ECO:0000313" key="9">
    <source>
        <dbReference type="Proteomes" id="UP000319143"/>
    </source>
</evidence>
<evidence type="ECO:0000256" key="6">
    <source>
        <dbReference type="SAM" id="SignalP"/>
    </source>
</evidence>
<dbReference type="GO" id="GO:0046872">
    <property type="term" value="F:metal ion binding"/>
    <property type="evidence" value="ECO:0007669"/>
    <property type="project" value="UniProtKB-KW"/>
</dbReference>
<dbReference type="Gene3D" id="3.30.1120.10">
    <property type="match status" value="1"/>
</dbReference>
<evidence type="ECO:0000256" key="5">
    <source>
        <dbReference type="SAM" id="MobiDB-lite"/>
    </source>
</evidence>
<dbReference type="Pfam" id="PF03009">
    <property type="entry name" value="GDPD"/>
    <property type="match status" value="1"/>
</dbReference>
<dbReference type="InterPro" id="IPR000917">
    <property type="entry name" value="Sulfatase_N"/>
</dbReference>
<dbReference type="CDD" id="cd08566">
    <property type="entry name" value="GDPD_AtGDE_like"/>
    <property type="match status" value="1"/>
</dbReference>
<sequence precursor="true">MIRIFILTVLTLCTVALLRAADDAGRPNIVLIFADDYGYGDSGCYGGTLVPTPAIDSLASDGILCTDGYVTAPVCAPSRCGIMTGSYNQRFGMQWNEDRKMYSFADHQLLPQALQRAGYVTGHIGKWNLPIDVRACFDEAHDVIDWEADYFPDANGHYRGVDSEVEFDSNKVQGVWGPKLAGQEYLTDRIGRHAVEFIENHKSGSQPFFLYLAFNAVHTPLHAKLEDAGRFGALPIPLNFYAPMVASMDENIGRVLAVLPDDTLVVFTSDNGPAKMPVRKWPEQWPTGGLAGSPGPLNGHKAQFLEGGIREPFLLRWPDKFKPGSHYHQPVSTMDLYPTFCAAAGVPVPAGTQVDGVNLLPFLLGEQTGPPHEILFWKNSSIGAVRQGDWKLLINKSQPMLQLFNLADDLGEKHDMAGEQPERTERLHQKWLDWSKALPPRASTVAQADAPLEGTQPANESSVLEKSTVDQKQHRIALSDPGALANWLRYDGEWIPMVSAHRGGASPGFPENAIETFGKTLGCTYSMLEVDPRLSKDGKIVIHHDASLDRTTTGSGLVSDHTLDELRQLRLKDTKGNVTLFQIPTLDEAIEWARGKTILVLDQKDVPLESRVQSMIDHGAQEHVMLIISSARDAAFVHRRDPGIMMEMMVTNRKQFDAFEKSGVPWENIIAFVGHTPPQDTELLNMIHAKGSLCMAGTSRYLDKELTIGSEQQTPELQSRYRELLQLGVDIIETDCPCEVGSLLHESSNVPEVKAR</sequence>
<accession>A0A5C6D8F6</accession>
<feature type="domain" description="GP-PDE" evidence="7">
    <location>
        <begin position="496"/>
        <end position="744"/>
    </location>
</feature>
<dbReference type="Gene3D" id="3.40.720.10">
    <property type="entry name" value="Alkaline Phosphatase, subunit A"/>
    <property type="match status" value="1"/>
</dbReference>
<name>A0A5C6D8F6_9BACT</name>
<comment type="caution">
    <text evidence="8">The sequence shown here is derived from an EMBL/GenBank/DDBJ whole genome shotgun (WGS) entry which is preliminary data.</text>
</comment>
<reference evidence="8 9" key="1">
    <citation type="submission" date="2019-02" db="EMBL/GenBank/DDBJ databases">
        <title>Deep-cultivation of Planctomycetes and their phenomic and genomic characterization uncovers novel biology.</title>
        <authorList>
            <person name="Wiegand S."/>
            <person name="Jogler M."/>
            <person name="Boedeker C."/>
            <person name="Pinto D."/>
            <person name="Vollmers J."/>
            <person name="Rivas-Marin E."/>
            <person name="Kohn T."/>
            <person name="Peeters S.H."/>
            <person name="Heuer A."/>
            <person name="Rast P."/>
            <person name="Oberbeckmann S."/>
            <person name="Bunk B."/>
            <person name="Jeske O."/>
            <person name="Meyerdierks A."/>
            <person name="Storesund J.E."/>
            <person name="Kallscheuer N."/>
            <person name="Luecker S."/>
            <person name="Lage O.M."/>
            <person name="Pohl T."/>
            <person name="Merkel B.J."/>
            <person name="Hornburger P."/>
            <person name="Mueller R.-W."/>
            <person name="Bruemmer F."/>
            <person name="Labrenz M."/>
            <person name="Spormann A.M."/>
            <person name="Op Den Camp H."/>
            <person name="Overmann J."/>
            <person name="Amann R."/>
            <person name="Jetten M.S.M."/>
            <person name="Mascher T."/>
            <person name="Medema M.H."/>
            <person name="Devos D.P."/>
            <person name="Kaster A.-K."/>
            <person name="Ovreas L."/>
            <person name="Rohde M."/>
            <person name="Galperin M.Y."/>
            <person name="Jogler C."/>
        </authorList>
    </citation>
    <scope>NUCLEOTIDE SEQUENCE [LARGE SCALE GENOMIC DNA]</scope>
    <source>
        <strain evidence="8 9">Poly41</strain>
    </source>
</reference>
<dbReference type="PANTHER" id="PTHR42693">
    <property type="entry name" value="ARYLSULFATASE FAMILY MEMBER"/>
    <property type="match status" value="1"/>
</dbReference>
<evidence type="ECO:0000256" key="2">
    <source>
        <dbReference type="ARBA" id="ARBA00022723"/>
    </source>
</evidence>
<dbReference type="Gene3D" id="3.20.20.190">
    <property type="entry name" value="Phosphatidylinositol (PI) phosphodiesterase"/>
    <property type="match status" value="1"/>
</dbReference>
<proteinExistence type="inferred from homology"/>
<dbReference type="GO" id="GO:0004065">
    <property type="term" value="F:arylsulfatase activity"/>
    <property type="evidence" value="ECO:0007669"/>
    <property type="project" value="UniProtKB-EC"/>
</dbReference>
<gene>
    <name evidence="8" type="primary">atsA_117</name>
    <name evidence="8" type="ORF">Poly41_58750</name>
</gene>
<dbReference type="InterPro" id="IPR050738">
    <property type="entry name" value="Sulfatase"/>
</dbReference>
<dbReference type="InterPro" id="IPR017946">
    <property type="entry name" value="PLC-like_Pdiesterase_TIM-brl"/>
</dbReference>
<dbReference type="InterPro" id="IPR017850">
    <property type="entry name" value="Alkaline_phosphatase_core_sf"/>
</dbReference>
<dbReference type="PROSITE" id="PS00523">
    <property type="entry name" value="SULFATASE_1"/>
    <property type="match status" value="1"/>
</dbReference>
<comment type="similarity">
    <text evidence="1">Belongs to the sulfatase family.</text>
</comment>
<dbReference type="AlphaFoldDB" id="A0A5C6D8F6"/>
<protein>
    <submittedName>
        <fullName evidence="8">Arylsulfatase</fullName>
        <ecNumber evidence="8">3.1.6.1</ecNumber>
    </submittedName>
</protein>
<evidence type="ECO:0000256" key="3">
    <source>
        <dbReference type="ARBA" id="ARBA00022801"/>
    </source>
</evidence>
<dbReference type="SUPFAM" id="SSF53649">
    <property type="entry name" value="Alkaline phosphatase-like"/>
    <property type="match status" value="1"/>
</dbReference>